<keyword evidence="2" id="KW-0488">Methylation</keyword>
<sequence length="307" mass="34380">MGEEVQKPVEEEKKVEEEAKPAAGDEKKAEESKDPPPPPPPQEVVLRVFMHCEGCARKVRRCLKGFDGVEDVVTDCKTHKVVVKGEKADPMKVLERVQKKSHRKVELLSPVPKPPEEEPKKPEQEEPPKPEEKKDNPPVVVTVVLKVHMHCEACAQEIRKRILKMKGVESAIPDLKSSQVTVKGTFATTDLLDHVHKKTGKTAVIVKQDPEPKTEDDKSAKDEKKDGDGEKKEEKKADEGDKPADSAAKLDDAMEAAVLEMRKNEYYYYQPANFQLYPPRHAAESAYAYPPAPQMFSDENPNACSVM</sequence>
<comment type="similarity">
    <text evidence="5">Belongs to the HIPP family.</text>
</comment>
<dbReference type="OrthoDB" id="785630at2759"/>
<evidence type="ECO:0000256" key="2">
    <source>
        <dbReference type="ARBA" id="ARBA00022481"/>
    </source>
</evidence>
<dbReference type="EMBL" id="PKPP01019860">
    <property type="protein sequence ID" value="PWA35533.1"/>
    <property type="molecule type" value="Genomic_DNA"/>
</dbReference>
<evidence type="ECO:0000259" key="7">
    <source>
        <dbReference type="PROSITE" id="PS50846"/>
    </source>
</evidence>
<organism evidence="8 9">
    <name type="scientific">Artemisia annua</name>
    <name type="common">Sweet wormwood</name>
    <dbReference type="NCBI Taxonomy" id="35608"/>
    <lineage>
        <taxon>Eukaryota</taxon>
        <taxon>Viridiplantae</taxon>
        <taxon>Streptophyta</taxon>
        <taxon>Embryophyta</taxon>
        <taxon>Tracheophyta</taxon>
        <taxon>Spermatophyta</taxon>
        <taxon>Magnoliopsida</taxon>
        <taxon>eudicotyledons</taxon>
        <taxon>Gunneridae</taxon>
        <taxon>Pentapetalae</taxon>
        <taxon>asterids</taxon>
        <taxon>campanulids</taxon>
        <taxon>Asterales</taxon>
        <taxon>Asteraceae</taxon>
        <taxon>Asteroideae</taxon>
        <taxon>Anthemideae</taxon>
        <taxon>Artemisiinae</taxon>
        <taxon>Artemisia</taxon>
    </lineage>
</organism>
<comment type="caution">
    <text evidence="8">The sequence shown here is derived from an EMBL/GenBank/DDBJ whole genome shotgun (WGS) entry which is preliminary data.</text>
</comment>
<dbReference type="GO" id="GO:0009626">
    <property type="term" value="P:plant-type hypersensitive response"/>
    <property type="evidence" value="ECO:0007669"/>
    <property type="project" value="UniProtKB-KW"/>
</dbReference>
<feature type="region of interest" description="Disordered" evidence="6">
    <location>
        <begin position="98"/>
        <end position="137"/>
    </location>
</feature>
<dbReference type="PANTHER" id="PTHR46195:SF33">
    <property type="entry name" value="HEAVY METAL-ASSOCIATED DOMAIN, HMA, HEAVY METAL-ASSOCIATED DOMAIN SUPERFAMILY"/>
    <property type="match status" value="1"/>
</dbReference>
<comment type="subcellular location">
    <subcellularLocation>
        <location evidence="1">Membrane</location>
        <topology evidence="1">Peripheral membrane protein</topology>
    </subcellularLocation>
</comment>
<dbReference type="InterPro" id="IPR006121">
    <property type="entry name" value="HMA_dom"/>
</dbReference>
<keyword evidence="9" id="KW-1185">Reference proteome</keyword>
<proteinExistence type="inferred from homology"/>
<feature type="region of interest" description="Disordered" evidence="6">
    <location>
        <begin position="202"/>
        <end position="250"/>
    </location>
</feature>
<keyword evidence="4" id="KW-0449">Lipoprotein</keyword>
<evidence type="ECO:0000313" key="8">
    <source>
        <dbReference type="EMBL" id="PWA35533.1"/>
    </source>
</evidence>
<evidence type="ECO:0000256" key="6">
    <source>
        <dbReference type="SAM" id="MobiDB-lite"/>
    </source>
</evidence>
<protein>
    <submittedName>
        <fullName evidence="8">Heavy metal-associated domain, HMA</fullName>
    </submittedName>
</protein>
<dbReference type="PROSITE" id="PS50846">
    <property type="entry name" value="HMA_2"/>
    <property type="match status" value="2"/>
</dbReference>
<dbReference type="AlphaFoldDB" id="A0A2U1KG01"/>
<dbReference type="Pfam" id="PF00403">
    <property type="entry name" value="HMA"/>
    <property type="match status" value="2"/>
</dbReference>
<evidence type="ECO:0000256" key="4">
    <source>
        <dbReference type="ARBA" id="ARBA00023289"/>
    </source>
</evidence>
<feature type="domain" description="HMA" evidence="7">
    <location>
        <begin position="140"/>
        <end position="204"/>
    </location>
</feature>
<feature type="compositionally biased region" description="Basic and acidic residues" evidence="6">
    <location>
        <begin position="1"/>
        <end position="34"/>
    </location>
</feature>
<evidence type="ECO:0000256" key="1">
    <source>
        <dbReference type="ARBA" id="ARBA00004170"/>
    </source>
</evidence>
<reference evidence="8 9" key="1">
    <citation type="journal article" date="2018" name="Mol. Plant">
        <title>The genome of Artemisia annua provides insight into the evolution of Asteraceae family and artemisinin biosynthesis.</title>
        <authorList>
            <person name="Shen Q."/>
            <person name="Zhang L."/>
            <person name="Liao Z."/>
            <person name="Wang S."/>
            <person name="Yan T."/>
            <person name="Shi P."/>
            <person name="Liu M."/>
            <person name="Fu X."/>
            <person name="Pan Q."/>
            <person name="Wang Y."/>
            <person name="Lv Z."/>
            <person name="Lu X."/>
            <person name="Zhang F."/>
            <person name="Jiang W."/>
            <person name="Ma Y."/>
            <person name="Chen M."/>
            <person name="Hao X."/>
            <person name="Li L."/>
            <person name="Tang Y."/>
            <person name="Lv G."/>
            <person name="Zhou Y."/>
            <person name="Sun X."/>
            <person name="Brodelius P.E."/>
            <person name="Rose J.K.C."/>
            <person name="Tang K."/>
        </authorList>
    </citation>
    <scope>NUCLEOTIDE SEQUENCE [LARGE SCALE GENOMIC DNA]</scope>
    <source>
        <strain evidence="9">cv. Huhao1</strain>
        <tissue evidence="8">Leaf</tissue>
    </source>
</reference>
<dbReference type="SUPFAM" id="SSF55008">
    <property type="entry name" value="HMA, heavy metal-associated domain"/>
    <property type="match status" value="2"/>
</dbReference>
<dbReference type="GO" id="GO:0016020">
    <property type="term" value="C:membrane"/>
    <property type="evidence" value="ECO:0007669"/>
    <property type="project" value="UniProtKB-SubCell"/>
</dbReference>
<feature type="domain" description="HMA" evidence="7">
    <location>
        <begin position="41"/>
        <end position="105"/>
    </location>
</feature>
<feature type="compositionally biased region" description="Basic and acidic residues" evidence="6">
    <location>
        <begin position="114"/>
        <end position="136"/>
    </location>
</feature>
<dbReference type="CDD" id="cd00371">
    <property type="entry name" value="HMA"/>
    <property type="match status" value="2"/>
</dbReference>
<evidence type="ECO:0000313" key="9">
    <source>
        <dbReference type="Proteomes" id="UP000245207"/>
    </source>
</evidence>
<evidence type="ECO:0000256" key="5">
    <source>
        <dbReference type="ARBA" id="ARBA00024045"/>
    </source>
</evidence>
<dbReference type="InterPro" id="IPR036163">
    <property type="entry name" value="HMA_dom_sf"/>
</dbReference>
<gene>
    <name evidence="8" type="ORF">CTI12_AA607750</name>
</gene>
<accession>A0A2U1KG01</accession>
<dbReference type="GO" id="GO:0046872">
    <property type="term" value="F:metal ion binding"/>
    <property type="evidence" value="ECO:0007669"/>
    <property type="project" value="UniProtKB-KW"/>
</dbReference>
<keyword evidence="3" id="KW-0479">Metal-binding</keyword>
<dbReference type="InterPro" id="IPR044577">
    <property type="entry name" value="HIPP4/7/8/17/18/19"/>
</dbReference>
<dbReference type="PANTHER" id="PTHR46195">
    <property type="entry name" value="HEAVY METAL-ASSOCIATED ISOPRENYLATED PLANT PROTEIN 7"/>
    <property type="match status" value="1"/>
</dbReference>
<evidence type="ECO:0000256" key="3">
    <source>
        <dbReference type="ARBA" id="ARBA00022723"/>
    </source>
</evidence>
<dbReference type="Gene3D" id="3.30.70.100">
    <property type="match status" value="2"/>
</dbReference>
<name>A0A2U1KG01_ARTAN</name>
<feature type="region of interest" description="Disordered" evidence="6">
    <location>
        <begin position="1"/>
        <end position="43"/>
    </location>
</feature>
<keyword evidence="4" id="KW-0636">Prenylation</keyword>
<feature type="compositionally biased region" description="Basic and acidic residues" evidence="6">
    <location>
        <begin position="208"/>
        <end position="250"/>
    </location>
</feature>
<dbReference type="Proteomes" id="UP000245207">
    <property type="component" value="Unassembled WGS sequence"/>
</dbReference>
<dbReference type="STRING" id="35608.A0A2U1KG01"/>